<dbReference type="InterPro" id="IPR005702">
    <property type="entry name" value="Wzc-like_C"/>
</dbReference>
<evidence type="ECO:0000256" key="4">
    <source>
        <dbReference type="ARBA" id="ARBA00022741"/>
    </source>
</evidence>
<accession>A0A934MTP5</accession>
<dbReference type="GO" id="GO:0004715">
    <property type="term" value="F:non-membrane spanning protein tyrosine kinase activity"/>
    <property type="evidence" value="ECO:0007669"/>
    <property type="project" value="UniProtKB-EC"/>
</dbReference>
<evidence type="ECO:0000256" key="6">
    <source>
        <dbReference type="ARBA" id="ARBA00022840"/>
    </source>
</evidence>
<keyword evidence="11" id="KW-1185">Reference proteome</keyword>
<dbReference type="GO" id="GO:0042802">
    <property type="term" value="F:identical protein binding"/>
    <property type="evidence" value="ECO:0007669"/>
    <property type="project" value="UniProtKB-ARBA"/>
</dbReference>
<dbReference type="PANTHER" id="PTHR32309:SF13">
    <property type="entry name" value="FERRIC ENTEROBACTIN TRANSPORT PROTEIN FEPE"/>
    <property type="match status" value="1"/>
</dbReference>
<protein>
    <recommendedName>
        <fullName evidence="2">non-specific protein-tyrosine kinase</fullName>
        <ecNumber evidence="2">2.7.10.2</ecNumber>
    </recommendedName>
</protein>
<reference evidence="10" key="1">
    <citation type="submission" date="2020-12" db="EMBL/GenBank/DDBJ databases">
        <authorList>
            <person name="Huq M.A."/>
        </authorList>
    </citation>
    <scope>NUCLEOTIDE SEQUENCE</scope>
    <source>
        <strain evidence="10">MAHUQ-46</strain>
    </source>
</reference>
<name>A0A934MTP5_9BACL</name>
<dbReference type="EC" id="2.7.10.2" evidence="2"/>
<dbReference type="Proteomes" id="UP000640274">
    <property type="component" value="Unassembled WGS sequence"/>
</dbReference>
<comment type="catalytic activity">
    <reaction evidence="8">
        <text>L-tyrosyl-[protein] + ATP = O-phospho-L-tyrosyl-[protein] + ADP + H(+)</text>
        <dbReference type="Rhea" id="RHEA:10596"/>
        <dbReference type="Rhea" id="RHEA-COMP:10136"/>
        <dbReference type="Rhea" id="RHEA-COMP:20101"/>
        <dbReference type="ChEBI" id="CHEBI:15378"/>
        <dbReference type="ChEBI" id="CHEBI:30616"/>
        <dbReference type="ChEBI" id="CHEBI:46858"/>
        <dbReference type="ChEBI" id="CHEBI:61978"/>
        <dbReference type="ChEBI" id="CHEBI:456216"/>
        <dbReference type="EC" id="2.7.10.2"/>
    </reaction>
</comment>
<proteinExistence type="inferred from homology"/>
<dbReference type="FunFam" id="3.40.50.300:FF:000527">
    <property type="entry name" value="Tyrosine-protein kinase etk"/>
    <property type="match status" value="1"/>
</dbReference>
<dbReference type="GO" id="GO:0005524">
    <property type="term" value="F:ATP binding"/>
    <property type="evidence" value="ECO:0007669"/>
    <property type="project" value="UniProtKB-KW"/>
</dbReference>
<feature type="domain" description="AAA" evidence="9">
    <location>
        <begin position="53"/>
        <end position="184"/>
    </location>
</feature>
<dbReference type="PANTHER" id="PTHR32309">
    <property type="entry name" value="TYROSINE-PROTEIN KINASE"/>
    <property type="match status" value="1"/>
</dbReference>
<dbReference type="SUPFAM" id="SSF52540">
    <property type="entry name" value="P-loop containing nucleoside triphosphate hydrolases"/>
    <property type="match status" value="1"/>
</dbReference>
<dbReference type="InterPro" id="IPR027417">
    <property type="entry name" value="P-loop_NTPase"/>
</dbReference>
<dbReference type="GO" id="GO:0005886">
    <property type="term" value="C:plasma membrane"/>
    <property type="evidence" value="ECO:0007669"/>
    <property type="project" value="TreeGrafter"/>
</dbReference>
<dbReference type="RefSeq" id="WP_199017780.1">
    <property type="nucleotide sequence ID" value="NZ_JAELUP010000005.1"/>
</dbReference>
<evidence type="ECO:0000256" key="3">
    <source>
        <dbReference type="ARBA" id="ARBA00022679"/>
    </source>
</evidence>
<keyword evidence="4" id="KW-0547">Nucleotide-binding</keyword>
<dbReference type="EMBL" id="JAELUP010000005">
    <property type="protein sequence ID" value="MBJ6360267.1"/>
    <property type="molecule type" value="Genomic_DNA"/>
</dbReference>
<evidence type="ECO:0000259" key="9">
    <source>
        <dbReference type="Pfam" id="PF13614"/>
    </source>
</evidence>
<keyword evidence="6" id="KW-0067">ATP-binding</keyword>
<dbReference type="AlphaFoldDB" id="A0A934MTP5"/>
<dbReference type="InterPro" id="IPR050445">
    <property type="entry name" value="Bact_polysacc_biosynth/exp"/>
</dbReference>
<dbReference type="NCBIfam" id="TIGR01007">
    <property type="entry name" value="eps_fam"/>
    <property type="match status" value="1"/>
</dbReference>
<evidence type="ECO:0000256" key="1">
    <source>
        <dbReference type="ARBA" id="ARBA00007316"/>
    </source>
</evidence>
<evidence type="ECO:0000313" key="11">
    <source>
        <dbReference type="Proteomes" id="UP000640274"/>
    </source>
</evidence>
<evidence type="ECO:0000256" key="2">
    <source>
        <dbReference type="ARBA" id="ARBA00011903"/>
    </source>
</evidence>
<dbReference type="InterPro" id="IPR025669">
    <property type="entry name" value="AAA_dom"/>
</dbReference>
<evidence type="ECO:0000256" key="7">
    <source>
        <dbReference type="ARBA" id="ARBA00023137"/>
    </source>
</evidence>
<evidence type="ECO:0000256" key="8">
    <source>
        <dbReference type="ARBA" id="ARBA00051245"/>
    </source>
</evidence>
<comment type="caution">
    <text evidence="10">The sequence shown here is derived from an EMBL/GenBank/DDBJ whole genome shotgun (WGS) entry which is preliminary data.</text>
</comment>
<comment type="similarity">
    <text evidence="1">Belongs to the CpsD/CapB family.</text>
</comment>
<keyword evidence="3" id="KW-0808">Transferase</keyword>
<keyword evidence="5 10" id="KW-0418">Kinase</keyword>
<dbReference type="Gene3D" id="3.40.50.300">
    <property type="entry name" value="P-loop containing nucleotide triphosphate hydrolases"/>
    <property type="match status" value="1"/>
</dbReference>
<keyword evidence="7" id="KW-0829">Tyrosine-protein kinase</keyword>
<dbReference type="Pfam" id="PF13614">
    <property type="entry name" value="AAA_31"/>
    <property type="match status" value="1"/>
</dbReference>
<dbReference type="CDD" id="cd05387">
    <property type="entry name" value="BY-kinase"/>
    <property type="match status" value="1"/>
</dbReference>
<sequence length="227" mass="24831">MRRSINDTNLVTLTNPKSPISEAYRTLRTNIQYSAIDTPIQVVMVVSTQMDEGKTTTITNLAIAYAQEGKRVLLIDADMRKPSIHHVFSLTNRVGLSSILSNQFNVQDVISDTTVDNLSIISAGPIPPNPSEMLGSQKLKVLVAEMREYFDMILFDTPPIMAVTDSLILSALCDGVVLVVQAGKVKKDLVKKTKASLQHVNAPILGTVLNNVAGSSGKIYHDYYAKK</sequence>
<evidence type="ECO:0000313" key="10">
    <source>
        <dbReference type="EMBL" id="MBJ6360267.1"/>
    </source>
</evidence>
<evidence type="ECO:0000256" key="5">
    <source>
        <dbReference type="ARBA" id="ARBA00022777"/>
    </source>
</evidence>
<gene>
    <name evidence="10" type="ORF">JFN88_02885</name>
</gene>
<organism evidence="10 11">
    <name type="scientific">Paenibacillus roseus</name>
    <dbReference type="NCBI Taxonomy" id="2798579"/>
    <lineage>
        <taxon>Bacteria</taxon>
        <taxon>Bacillati</taxon>
        <taxon>Bacillota</taxon>
        <taxon>Bacilli</taxon>
        <taxon>Bacillales</taxon>
        <taxon>Paenibacillaceae</taxon>
        <taxon>Paenibacillus</taxon>
    </lineage>
</organism>